<keyword evidence="1" id="KW-0812">Transmembrane</keyword>
<dbReference type="AlphaFoldDB" id="A0AA37IZI3"/>
<feature type="transmembrane region" description="Helical" evidence="1">
    <location>
        <begin position="199"/>
        <end position="217"/>
    </location>
</feature>
<keyword evidence="1" id="KW-1133">Transmembrane helix</keyword>
<dbReference type="RefSeq" id="WP_238316658.1">
    <property type="nucleotide sequence ID" value="NZ_BQKV01000032.1"/>
</dbReference>
<dbReference type="Proteomes" id="UP001055185">
    <property type="component" value="Unassembled WGS sequence"/>
</dbReference>
<dbReference type="InterPro" id="IPR010380">
    <property type="entry name" value="DUF975"/>
</dbReference>
<organism evidence="2 3">
    <name type="scientific">Faecalibacterium gallinarum</name>
    <dbReference type="NCBI Taxonomy" id="2903556"/>
    <lineage>
        <taxon>Bacteria</taxon>
        <taxon>Bacillati</taxon>
        <taxon>Bacillota</taxon>
        <taxon>Clostridia</taxon>
        <taxon>Eubacteriales</taxon>
        <taxon>Oscillospiraceae</taxon>
        <taxon>Faecalibacterium</taxon>
    </lineage>
</organism>
<evidence type="ECO:0000256" key="1">
    <source>
        <dbReference type="SAM" id="Phobius"/>
    </source>
</evidence>
<evidence type="ECO:0000313" key="3">
    <source>
        <dbReference type="Proteomes" id="UP001055185"/>
    </source>
</evidence>
<feature type="transmembrane region" description="Helical" evidence="1">
    <location>
        <begin position="20"/>
        <end position="40"/>
    </location>
</feature>
<proteinExistence type="predicted"/>
<comment type="caution">
    <text evidence="2">The sequence shown here is derived from an EMBL/GenBank/DDBJ whole genome shotgun (WGS) entry which is preliminary data.</text>
</comment>
<accession>A0AA37IZI3</accession>
<evidence type="ECO:0008006" key="4">
    <source>
        <dbReference type="Google" id="ProtNLM"/>
    </source>
</evidence>
<evidence type="ECO:0000313" key="2">
    <source>
        <dbReference type="EMBL" id="GJN64461.1"/>
    </source>
</evidence>
<feature type="transmembrane region" description="Helical" evidence="1">
    <location>
        <begin position="135"/>
        <end position="154"/>
    </location>
</feature>
<feature type="transmembrane region" description="Helical" evidence="1">
    <location>
        <begin position="61"/>
        <end position="82"/>
    </location>
</feature>
<dbReference type="PANTHER" id="PTHR40076">
    <property type="entry name" value="MEMBRANE PROTEIN-RELATED"/>
    <property type="match status" value="1"/>
</dbReference>
<dbReference type="PANTHER" id="PTHR40076:SF1">
    <property type="entry name" value="MEMBRANE PROTEIN"/>
    <property type="match status" value="1"/>
</dbReference>
<keyword evidence="1" id="KW-0472">Membrane</keyword>
<reference evidence="2" key="1">
    <citation type="journal article" date="2022" name="Int. J. Syst. Evol. Microbiol.">
        <title>Genome-based, phenotypic and chemotaxonomic classification of Faecalibacterium strains: proposal of three novel species Faecalibacterium duncaniae sp. nov., Faecalibacterium hattorii sp. nov. and Faecalibacterium gallinarum sp. nov. .</title>
        <authorList>
            <person name="Sakamoto M."/>
            <person name="Sakurai N."/>
            <person name="Tanno H."/>
            <person name="Iino T."/>
            <person name="Ohkuma M."/>
            <person name="Endo A."/>
        </authorList>
    </citation>
    <scope>NUCLEOTIDE SEQUENCE</scope>
    <source>
        <strain evidence="2">JCM 17207</strain>
    </source>
</reference>
<dbReference type="Pfam" id="PF06161">
    <property type="entry name" value="DUF975"/>
    <property type="match status" value="1"/>
</dbReference>
<protein>
    <recommendedName>
        <fullName evidence="4">DUF975 family protein</fullName>
    </recommendedName>
</protein>
<sequence length="258" mass="28444">MWTCSLLKTNAKNVLSRSYWRVFAVCAVALLLTGGLNIQYNSGSGQAESLPEQVGQVAGNSVLLGFALNILLPLGILVGLLILLATTVGWSIFFGPVVEVGWCRYMIRNRSETPEFTTLFSAFGPGYWNVVAARFYANLRIFLFTLLLVVPGVIKGYEYRLVPYLLAENPGMAPARAAELSSLITTGEKWNMFILDLSFIGWRILGALLFGLGNLFVEPYYQATFAELYAALRTKAIAQGYTNEAELRGSIGPFDHDF</sequence>
<dbReference type="EMBL" id="BQKV01000032">
    <property type="protein sequence ID" value="GJN64461.1"/>
    <property type="molecule type" value="Genomic_DNA"/>
</dbReference>
<keyword evidence="3" id="KW-1185">Reference proteome</keyword>
<name>A0AA37IZI3_9FIRM</name>
<gene>
    <name evidence="2" type="ORF">JCM17207_10860</name>
</gene>